<proteinExistence type="predicted"/>
<sequence length="877" mass="95130">MIPSRDHRHHRSTRFVIRAFIPGAIDSAVQTFGFISRHVVASGLAVLCHGSRTVVSTWRLTLVIAALSIIGMQPATDLWAADGGSTPVGRVTDDATEDLVDVLIRRGRFDDAQSLAETLDASNQDSRSDQAAKSAIWLSRILTAKQMTQRSFDASDQAQVAAPVSDLLQSYPDHPRRLFLKAQMIAVRQSAARHAVLRFAVAPSGANTSTAPGSSPETASPSETDATPISTSATDLTAIVLRATEATLELTSQIVEQRTLLQSERGIAQEAMIADLTRLEQQTIVETVSLSLLQTECFDRGTTGSPNPEVIAAAAKALQVADLALTKLPPNCQARREIQRLSIESILRAGQPERAWQQYQSLVRSLPAPVDPVVLALSVRIHIATDDREQAHETLKKFYGSDPSAAPISVEMDLARLEFLLSESGDSAMAAVTDWIEAIGDRNGNYATRRAEAIALDRMRSDPSTRAMDAALIAAQGRDWLRRGDATRAAELLTAASTSERDADRALTYAIEAAAAWNSTGQPARAAQIMSRTANDHPGGANAAQIHLQSCLLIAKLPATGDQQATTNVLTTQLSDHLRHWPDDATSTPVRDWLIKIRTANGNLIGAAEAAVMPSDQLSAEQLATGIAAWESAYLNCPRDDEASFQTRLINALDPLRTSGAAVHIYASAIVTMADRNRLAQFTLPDGSGPFLSAAFNLRRTGVVPSSQTGPDTIDTSKTSPQTIACLRHRLMADGRQSPEMRRAITEWIGRWTDSSEPLTDQAERMIWTDQTDKAIAILERYIASDPKSIQRIVTAADLLAAGKQDQAKQAAVVYYDQIAGRVGRGTDRWHQAKIAAIATLVNLKQIDEAKRRADYIRLTMPNLDPQTQSRYESIVP</sequence>
<name>A0A517N3V5_9BACT</name>
<dbReference type="RefSeq" id="WP_145167596.1">
    <property type="nucleotide sequence ID" value="NZ_CP036525.1"/>
</dbReference>
<dbReference type="Proteomes" id="UP000318538">
    <property type="component" value="Chromosome"/>
</dbReference>
<accession>A0A517N3V5</accession>
<feature type="region of interest" description="Disordered" evidence="1">
    <location>
        <begin position="205"/>
        <end position="229"/>
    </location>
</feature>
<reference evidence="2 3" key="1">
    <citation type="submission" date="2019-02" db="EMBL/GenBank/DDBJ databases">
        <title>Deep-cultivation of Planctomycetes and their phenomic and genomic characterization uncovers novel biology.</title>
        <authorList>
            <person name="Wiegand S."/>
            <person name="Jogler M."/>
            <person name="Boedeker C."/>
            <person name="Pinto D."/>
            <person name="Vollmers J."/>
            <person name="Rivas-Marin E."/>
            <person name="Kohn T."/>
            <person name="Peeters S.H."/>
            <person name="Heuer A."/>
            <person name="Rast P."/>
            <person name="Oberbeckmann S."/>
            <person name="Bunk B."/>
            <person name="Jeske O."/>
            <person name="Meyerdierks A."/>
            <person name="Storesund J.E."/>
            <person name="Kallscheuer N."/>
            <person name="Luecker S."/>
            <person name="Lage O.M."/>
            <person name="Pohl T."/>
            <person name="Merkel B.J."/>
            <person name="Hornburger P."/>
            <person name="Mueller R.-W."/>
            <person name="Bruemmer F."/>
            <person name="Labrenz M."/>
            <person name="Spormann A.M."/>
            <person name="Op den Camp H."/>
            <person name="Overmann J."/>
            <person name="Amann R."/>
            <person name="Jetten M.S.M."/>
            <person name="Mascher T."/>
            <person name="Medema M.H."/>
            <person name="Devos D.P."/>
            <person name="Kaster A.-K."/>
            <person name="Ovreas L."/>
            <person name="Rohde M."/>
            <person name="Galperin M.Y."/>
            <person name="Jogler C."/>
        </authorList>
    </citation>
    <scope>NUCLEOTIDE SEQUENCE [LARGE SCALE GENOMIC DNA]</scope>
    <source>
        <strain evidence="2 3">K22_7</strain>
    </source>
</reference>
<evidence type="ECO:0000313" key="2">
    <source>
        <dbReference type="EMBL" id="QDT01796.1"/>
    </source>
</evidence>
<gene>
    <name evidence="2" type="ORF">K227x_01640</name>
</gene>
<dbReference type="AlphaFoldDB" id="A0A517N3V5"/>
<organism evidence="2 3">
    <name type="scientific">Rubripirellula lacrimiformis</name>
    <dbReference type="NCBI Taxonomy" id="1930273"/>
    <lineage>
        <taxon>Bacteria</taxon>
        <taxon>Pseudomonadati</taxon>
        <taxon>Planctomycetota</taxon>
        <taxon>Planctomycetia</taxon>
        <taxon>Pirellulales</taxon>
        <taxon>Pirellulaceae</taxon>
        <taxon>Rubripirellula</taxon>
    </lineage>
</organism>
<dbReference type="OrthoDB" id="223214at2"/>
<evidence type="ECO:0000313" key="3">
    <source>
        <dbReference type="Proteomes" id="UP000318538"/>
    </source>
</evidence>
<evidence type="ECO:0000256" key="1">
    <source>
        <dbReference type="SAM" id="MobiDB-lite"/>
    </source>
</evidence>
<keyword evidence="3" id="KW-1185">Reference proteome</keyword>
<dbReference type="EMBL" id="CP036525">
    <property type="protein sequence ID" value="QDT01796.1"/>
    <property type="molecule type" value="Genomic_DNA"/>
</dbReference>
<dbReference type="KEGG" id="rlc:K227x_01640"/>
<protein>
    <submittedName>
        <fullName evidence="2">Uncharacterized protein</fullName>
    </submittedName>
</protein>